<name>A0ABT1Y3T8_9FIRM</name>
<feature type="domain" description="G5" evidence="3">
    <location>
        <begin position="149"/>
        <end position="229"/>
    </location>
</feature>
<keyword evidence="2" id="KW-0812">Transmembrane</keyword>
<dbReference type="Gene3D" id="2.40.40.10">
    <property type="entry name" value="RlpA-like domain"/>
    <property type="match status" value="1"/>
</dbReference>
<keyword evidence="5" id="KW-1185">Reference proteome</keyword>
<feature type="transmembrane region" description="Helical" evidence="2">
    <location>
        <begin position="12"/>
        <end position="34"/>
    </location>
</feature>
<dbReference type="Pfam" id="PF06725">
    <property type="entry name" value="3D"/>
    <property type="match status" value="1"/>
</dbReference>
<evidence type="ECO:0000313" key="5">
    <source>
        <dbReference type="Proteomes" id="UP001524944"/>
    </source>
</evidence>
<dbReference type="Gene3D" id="2.20.230.10">
    <property type="entry name" value="Resuscitation-promoting factor rpfb"/>
    <property type="match status" value="1"/>
</dbReference>
<dbReference type="RefSeq" id="WP_257912829.1">
    <property type="nucleotide sequence ID" value="NZ_JANPWE010000002.1"/>
</dbReference>
<gene>
    <name evidence="4" type="ORF">NVS47_06820</name>
</gene>
<dbReference type="InterPro" id="IPR010611">
    <property type="entry name" value="3D_dom"/>
</dbReference>
<dbReference type="PANTHER" id="PTHR39160:SF4">
    <property type="entry name" value="RESUSCITATION-PROMOTING FACTOR RPFB"/>
    <property type="match status" value="1"/>
</dbReference>
<dbReference type="InterPro" id="IPR007137">
    <property type="entry name" value="DUF348"/>
</dbReference>
<dbReference type="Pfam" id="PF03990">
    <property type="entry name" value="DUF348"/>
    <property type="match status" value="2"/>
</dbReference>
<organism evidence="4 5">
    <name type="scientific">Dehalobacterium formicoaceticum</name>
    <dbReference type="NCBI Taxonomy" id="51515"/>
    <lineage>
        <taxon>Bacteria</taxon>
        <taxon>Bacillati</taxon>
        <taxon>Bacillota</taxon>
        <taxon>Clostridia</taxon>
        <taxon>Eubacteriales</taxon>
        <taxon>Peptococcaceae</taxon>
        <taxon>Dehalobacterium</taxon>
    </lineage>
</organism>
<dbReference type="PANTHER" id="PTHR39160">
    <property type="entry name" value="CELL WALL-BINDING PROTEIN YOCH"/>
    <property type="match status" value="1"/>
</dbReference>
<protein>
    <submittedName>
        <fullName evidence="4">3D domain-containing protein</fullName>
    </submittedName>
</protein>
<proteinExistence type="predicted"/>
<dbReference type="PROSITE" id="PS51109">
    <property type="entry name" value="G5"/>
    <property type="match status" value="1"/>
</dbReference>
<dbReference type="CDD" id="cd22786">
    <property type="entry name" value="DPBB_YuiC-like"/>
    <property type="match status" value="1"/>
</dbReference>
<dbReference type="SUPFAM" id="SSF50685">
    <property type="entry name" value="Barwin-like endoglucanases"/>
    <property type="match status" value="1"/>
</dbReference>
<dbReference type="SMART" id="SM01208">
    <property type="entry name" value="G5"/>
    <property type="match status" value="1"/>
</dbReference>
<evidence type="ECO:0000256" key="1">
    <source>
        <dbReference type="ARBA" id="ARBA00022729"/>
    </source>
</evidence>
<reference evidence="4 5" key="1">
    <citation type="submission" date="2022-08" db="EMBL/GenBank/DDBJ databases">
        <title>Proteogenomics of the novel Dehalobacterium formicoaceticum strain EZ94 highlights a key role of methyltransferases during anaerobic dichloromethane degradation.</title>
        <authorList>
            <person name="Wasmund K."/>
        </authorList>
    </citation>
    <scope>NUCLEOTIDE SEQUENCE [LARGE SCALE GENOMIC DNA]</scope>
    <source>
        <strain evidence="4 5">EZ94</strain>
    </source>
</reference>
<evidence type="ECO:0000313" key="4">
    <source>
        <dbReference type="EMBL" id="MCR6545228.1"/>
    </source>
</evidence>
<comment type="caution">
    <text evidence="4">The sequence shown here is derived from an EMBL/GenBank/DDBJ whole genome shotgun (WGS) entry which is preliminary data.</text>
</comment>
<evidence type="ECO:0000256" key="2">
    <source>
        <dbReference type="SAM" id="Phobius"/>
    </source>
</evidence>
<keyword evidence="2" id="KW-0472">Membrane</keyword>
<dbReference type="InterPro" id="IPR011098">
    <property type="entry name" value="G5_dom"/>
</dbReference>
<evidence type="ECO:0000259" key="3">
    <source>
        <dbReference type="PROSITE" id="PS51109"/>
    </source>
</evidence>
<dbReference type="InterPro" id="IPR036908">
    <property type="entry name" value="RlpA-like_sf"/>
</dbReference>
<keyword evidence="1" id="KW-0732">Signal</keyword>
<dbReference type="InterPro" id="IPR051933">
    <property type="entry name" value="Resuscitation_pf_RpfB"/>
</dbReference>
<dbReference type="EMBL" id="JANPWE010000002">
    <property type="protein sequence ID" value="MCR6545228.1"/>
    <property type="molecule type" value="Genomic_DNA"/>
</dbReference>
<dbReference type="Proteomes" id="UP001524944">
    <property type="component" value="Unassembled WGS sequence"/>
</dbReference>
<keyword evidence="2" id="KW-1133">Transmembrane helix</keyword>
<dbReference type="Pfam" id="PF07501">
    <property type="entry name" value="G5"/>
    <property type="match status" value="1"/>
</dbReference>
<accession>A0ABT1Y3T8</accession>
<sequence length="334" mass="36766">MENASAQLGHPRWVKFASLSLVAVLLIIMGYAAYAVMEKEVVIVDDGVRTEARTFKADVTDLLAERNIKINPEDLVQPGMTTQLKEGQVIEITRAFPVVIKADGKETKVLTTPMKVEEVLAKANINIESKDLVQPALSQLVQKETPIVINRIKEELITKKQALAYQVEKKNDASLERGKRRVVQKGQNGVREDTIKVTYQDGQKIAHKVVETKTIKKPVNEVIAQGTMQLASRGGSTERGGDRFDYSKSLRVSASAYTHTGNRTKTGTSPKVGTIAVDPSVIPLGSKLYVEGYGYGRAEDVGGAIKGNRVDLFMPTEQQCLNWGRKSVQVYVLN</sequence>